<reference evidence="3" key="1">
    <citation type="journal article" date="2019" name="Int. J. Syst. Evol. Microbiol.">
        <title>The Global Catalogue of Microorganisms (GCM) 10K type strain sequencing project: providing services to taxonomists for standard genome sequencing and annotation.</title>
        <authorList>
            <consortium name="The Broad Institute Genomics Platform"/>
            <consortium name="The Broad Institute Genome Sequencing Center for Infectious Disease"/>
            <person name="Wu L."/>
            <person name="Ma J."/>
        </authorList>
    </citation>
    <scope>NUCLEOTIDE SEQUENCE [LARGE SCALE GENOMIC DNA]</scope>
    <source>
        <strain evidence="3">JCM 13006</strain>
    </source>
</reference>
<dbReference type="Gene3D" id="3.30.160.240">
    <property type="entry name" value="Rv1738"/>
    <property type="match status" value="1"/>
</dbReference>
<name>A0ABP9ENG6_9ACTN</name>
<gene>
    <name evidence="2" type="ORF">GCM10023235_72870</name>
</gene>
<sequence length="94" mass="9805">MSGAAREPQVTEWAVRLRVTEDGDLTRVHAALDTGAGTVESDAEARRSPLDPADPAIGDELAAGRALMDLGHQLLRAGSVAAEAADTARRRDTG</sequence>
<dbReference type="InterPro" id="IPR015057">
    <property type="entry name" value="Rv2632c-like"/>
</dbReference>
<accession>A0ABP9ENG6</accession>
<protein>
    <recommendedName>
        <fullName evidence="4">DUF1876 domain-containing protein</fullName>
    </recommendedName>
</protein>
<proteinExistence type="predicted"/>
<feature type="region of interest" description="Disordered" evidence="1">
    <location>
        <begin position="32"/>
        <end position="57"/>
    </location>
</feature>
<evidence type="ECO:0000313" key="3">
    <source>
        <dbReference type="Proteomes" id="UP001501752"/>
    </source>
</evidence>
<comment type="caution">
    <text evidence="2">The sequence shown here is derived from an EMBL/GenBank/DDBJ whole genome shotgun (WGS) entry which is preliminary data.</text>
</comment>
<dbReference type="Proteomes" id="UP001501752">
    <property type="component" value="Unassembled WGS sequence"/>
</dbReference>
<dbReference type="InterPro" id="IPR038070">
    <property type="entry name" value="Rv2632c-like_sf"/>
</dbReference>
<organism evidence="2 3">
    <name type="scientific">Kitasatospora terrestris</name>
    <dbReference type="NCBI Taxonomy" id="258051"/>
    <lineage>
        <taxon>Bacteria</taxon>
        <taxon>Bacillati</taxon>
        <taxon>Actinomycetota</taxon>
        <taxon>Actinomycetes</taxon>
        <taxon>Kitasatosporales</taxon>
        <taxon>Streptomycetaceae</taxon>
        <taxon>Kitasatospora</taxon>
    </lineage>
</organism>
<evidence type="ECO:0000313" key="2">
    <source>
        <dbReference type="EMBL" id="GAA4881829.1"/>
    </source>
</evidence>
<dbReference type="SUPFAM" id="SSF143212">
    <property type="entry name" value="Rv2632c-like"/>
    <property type="match status" value="1"/>
</dbReference>
<dbReference type="Pfam" id="PF08962">
    <property type="entry name" value="Rv2632c-like"/>
    <property type="match status" value="1"/>
</dbReference>
<dbReference type="EMBL" id="BAABIS010000001">
    <property type="protein sequence ID" value="GAA4881829.1"/>
    <property type="molecule type" value="Genomic_DNA"/>
</dbReference>
<keyword evidence="3" id="KW-1185">Reference proteome</keyword>
<dbReference type="RefSeq" id="WP_345701195.1">
    <property type="nucleotide sequence ID" value="NZ_BAABIS010000001.1"/>
</dbReference>
<evidence type="ECO:0000256" key="1">
    <source>
        <dbReference type="SAM" id="MobiDB-lite"/>
    </source>
</evidence>
<evidence type="ECO:0008006" key="4">
    <source>
        <dbReference type="Google" id="ProtNLM"/>
    </source>
</evidence>